<feature type="domain" description="DUF5615" evidence="1">
    <location>
        <begin position="3"/>
        <end position="108"/>
    </location>
</feature>
<evidence type="ECO:0000313" key="2">
    <source>
        <dbReference type="EMBL" id="OGF77947.1"/>
    </source>
</evidence>
<evidence type="ECO:0000259" key="1">
    <source>
        <dbReference type="Pfam" id="PF18480"/>
    </source>
</evidence>
<comment type="caution">
    <text evidence="2">The sequence shown here is derived from an EMBL/GenBank/DDBJ whole genome shotgun (WGS) entry which is preliminary data.</text>
</comment>
<accession>A0A1F5WQT4</accession>
<proteinExistence type="predicted"/>
<gene>
    <name evidence="2" type="ORF">A3F23_03860</name>
</gene>
<name>A0A1F5WQT4_9BACT</name>
<dbReference type="Proteomes" id="UP000177723">
    <property type="component" value="Unassembled WGS sequence"/>
</dbReference>
<sequence>MLKFLADENIRREVVNFLLEQGHNVTRPDAGTRDQEVIALAEKEKRILITHDLDFSNIFVYPPDIYSGIVLIRILPPSATIINHALRNLLNNISTQKEFSKKLIILEISNFRVYGDK</sequence>
<dbReference type="AlphaFoldDB" id="A0A1F5WQT4"/>
<organism evidence="2 3">
    <name type="scientific">Candidatus Giovannonibacteria bacterium RIFCSPHIGHO2_12_FULL_43_15</name>
    <dbReference type="NCBI Taxonomy" id="1798341"/>
    <lineage>
        <taxon>Bacteria</taxon>
        <taxon>Candidatus Giovannoniibacteriota</taxon>
    </lineage>
</organism>
<evidence type="ECO:0000313" key="3">
    <source>
        <dbReference type="Proteomes" id="UP000177723"/>
    </source>
</evidence>
<protein>
    <recommendedName>
        <fullName evidence="1">DUF5615 domain-containing protein</fullName>
    </recommendedName>
</protein>
<dbReference type="Pfam" id="PF18480">
    <property type="entry name" value="DUF5615"/>
    <property type="match status" value="1"/>
</dbReference>
<dbReference type="InterPro" id="IPR041049">
    <property type="entry name" value="DUF5615"/>
</dbReference>
<dbReference type="EMBL" id="MFHT01000008">
    <property type="protein sequence ID" value="OGF77947.1"/>
    <property type="molecule type" value="Genomic_DNA"/>
</dbReference>
<reference evidence="2 3" key="1">
    <citation type="journal article" date="2016" name="Nat. Commun.">
        <title>Thousands of microbial genomes shed light on interconnected biogeochemical processes in an aquifer system.</title>
        <authorList>
            <person name="Anantharaman K."/>
            <person name="Brown C.T."/>
            <person name="Hug L.A."/>
            <person name="Sharon I."/>
            <person name="Castelle C.J."/>
            <person name="Probst A.J."/>
            <person name="Thomas B.C."/>
            <person name="Singh A."/>
            <person name="Wilkins M.J."/>
            <person name="Karaoz U."/>
            <person name="Brodie E.L."/>
            <person name="Williams K.H."/>
            <person name="Hubbard S.S."/>
            <person name="Banfield J.F."/>
        </authorList>
    </citation>
    <scope>NUCLEOTIDE SEQUENCE [LARGE SCALE GENOMIC DNA]</scope>
</reference>